<evidence type="ECO:0000313" key="4">
    <source>
        <dbReference type="Proteomes" id="UP001207588"/>
    </source>
</evidence>
<feature type="short sequence motif" description="Histidine triad motif" evidence="1">
    <location>
        <begin position="71"/>
        <end position="75"/>
    </location>
</feature>
<sequence length="122" mass="13453">MPAADVGLYDDGRFPGRLIVAARPHFNHLDEMPADVLADFTRDVQTAARILRGLNDVVRVNVAVLGNREEHVHAHLIPRRPTDANFGLAPWDQAPDRVPLADGECRRLTALLAQAFRSRAAS</sequence>
<organism evidence="3 4">
    <name type="scientific">Mycobacterium bouchedurhonense</name>
    <dbReference type="NCBI Taxonomy" id="701041"/>
    <lineage>
        <taxon>Bacteria</taxon>
        <taxon>Bacillati</taxon>
        <taxon>Actinomycetota</taxon>
        <taxon>Actinomycetes</taxon>
        <taxon>Mycobacteriales</taxon>
        <taxon>Mycobacteriaceae</taxon>
        <taxon>Mycobacterium</taxon>
        <taxon>Mycobacterium avium complex (MAC)</taxon>
    </lineage>
</organism>
<dbReference type="InterPro" id="IPR011146">
    <property type="entry name" value="HIT-like"/>
</dbReference>
<dbReference type="InterPro" id="IPR036265">
    <property type="entry name" value="HIT-like_sf"/>
</dbReference>
<evidence type="ECO:0000313" key="3">
    <source>
        <dbReference type="EMBL" id="MCV6990829.1"/>
    </source>
</evidence>
<feature type="domain" description="HIT" evidence="2">
    <location>
        <begin position="1"/>
        <end position="86"/>
    </location>
</feature>
<gene>
    <name evidence="3" type="ORF">H7I91_16325</name>
</gene>
<dbReference type="Pfam" id="PF01230">
    <property type="entry name" value="HIT"/>
    <property type="match status" value="1"/>
</dbReference>
<reference evidence="3" key="2">
    <citation type="journal article" date="2022" name="BMC Genomics">
        <title>Comparative genome analysis of mycobacteria focusing on tRNA and non-coding RNA.</title>
        <authorList>
            <person name="Behra P.R.K."/>
            <person name="Pettersson B.M.F."/>
            <person name="Ramesh M."/>
            <person name="Das S."/>
            <person name="Dasgupta S."/>
            <person name="Kirsebom L.A."/>
        </authorList>
    </citation>
    <scope>NUCLEOTIDE SEQUENCE</scope>
    <source>
        <strain evidence="3">DSM 45439</strain>
    </source>
</reference>
<evidence type="ECO:0000259" key="2">
    <source>
        <dbReference type="PROSITE" id="PS51084"/>
    </source>
</evidence>
<dbReference type="Gene3D" id="3.30.428.10">
    <property type="entry name" value="HIT-like"/>
    <property type="match status" value="1"/>
</dbReference>
<dbReference type="SUPFAM" id="SSF54197">
    <property type="entry name" value="HIT-like"/>
    <property type="match status" value="1"/>
</dbReference>
<protein>
    <submittedName>
        <fullName evidence="3">HIT family protein</fullName>
    </submittedName>
</protein>
<dbReference type="PROSITE" id="PS51084">
    <property type="entry name" value="HIT_2"/>
    <property type="match status" value="1"/>
</dbReference>
<dbReference type="GO" id="GO:0003824">
    <property type="term" value="F:catalytic activity"/>
    <property type="evidence" value="ECO:0007669"/>
    <property type="project" value="InterPro"/>
</dbReference>
<dbReference type="AlphaFoldDB" id="A0AAW5S6H3"/>
<evidence type="ECO:0000256" key="1">
    <source>
        <dbReference type="PROSITE-ProRule" id="PRU00464"/>
    </source>
</evidence>
<proteinExistence type="predicted"/>
<comment type="caution">
    <text evidence="3">The sequence shown here is derived from an EMBL/GenBank/DDBJ whole genome shotgun (WGS) entry which is preliminary data.</text>
</comment>
<reference evidence="3" key="1">
    <citation type="submission" date="2020-07" db="EMBL/GenBank/DDBJ databases">
        <authorList>
            <person name="Pettersson B.M.F."/>
            <person name="Behra P.R.K."/>
            <person name="Ramesh M."/>
            <person name="Das S."/>
            <person name="Dasgupta S."/>
            <person name="Kirsebom L.A."/>
        </authorList>
    </citation>
    <scope>NUCLEOTIDE SEQUENCE</scope>
    <source>
        <strain evidence="3">DSM 45439</strain>
    </source>
</reference>
<accession>A0AAW5S6H3</accession>
<dbReference type="EMBL" id="JACKTG010000050">
    <property type="protein sequence ID" value="MCV6990829.1"/>
    <property type="molecule type" value="Genomic_DNA"/>
</dbReference>
<name>A0AAW5S6H3_MYCBC</name>
<dbReference type="Proteomes" id="UP001207588">
    <property type="component" value="Unassembled WGS sequence"/>
</dbReference>